<organism evidence="3 4">
    <name type="scientific">Caproicibacterium amylolyticum</name>
    <dbReference type="NCBI Taxonomy" id="2766537"/>
    <lineage>
        <taxon>Bacteria</taxon>
        <taxon>Bacillati</taxon>
        <taxon>Bacillota</taxon>
        <taxon>Clostridia</taxon>
        <taxon>Eubacteriales</taxon>
        <taxon>Oscillospiraceae</taxon>
        <taxon>Caproicibacterium</taxon>
    </lineage>
</organism>
<dbReference type="AlphaFoldDB" id="A0A7G9WDP1"/>
<keyword evidence="1" id="KW-0732">Signal</keyword>
<gene>
    <name evidence="3" type="ORF">H6X83_07385</name>
</gene>
<sequence length="1135" mass="122183">MKIDGVTLKRRIKKSICAVLCLTVLSSAVSIEIAGVDANAASAASVTAQDIQDGLGSARYFGILANKLGNSSALNFESNIAVANITGSQGEIGNVKSWGKASAGSGTVTLSISAPQGTYQFGIYQDAAGTQLRGEPFWIEPNKDGTVQKTITGLTPNKTYYAYLIQNGKVNTAVGAKLTATSHSSSDDYASINYIKDVNYQSDTTIKVKGVAESPSKVYFGDSCSLEPIGNGSGQGYIKNKKQYRYLVDEFSSVTTTNQEKFPVSLGAQGNEFAKETYDSLSKLSSQLSQCTDSAADAQVKVINLNLQSQYDFWSGENIVYSSQIKAALCNALGYGDYNDLANKGISLFDDQYLVINFNVDKNCDYIDMPEIRIGGVNPGSQYDPVARRVLWNFGTVTKDVQIYSSAQAGMLGTILAPTSDVQLSNCLITGAVYADEVNITNGGGLKRATFQVGSSGVAVVTVPSPSAEVKLQKTAKMQSDGRTAEITLTPTGSISSYTSIPKSEVIMMLDRSTSMKLSVDGTKHGGDYWHSDGDYPEDQGSSNYKKYAGDSRLAILKSAAAKFMGKLTQINTLLPSDKQIDVANGGFCWTKRAVGNSYFSYLKDDPMNTQDYNAVHNADGEKEYNYNSYRPHNTSFEGTFINGFTSPTAAGNQIANLYPSPYTCLDAAIDKVSSVLDHTNGKKKYVIFISDGEPNGPDINGANSASLAKQYMSRQGISGQNDTVVYSAFIGSSDRGEAVMRALATSDENYLQVTDDDALNNVFKKIEEGILSYSFDNSTTLTDTLPAYFMLTAGQQKAIASSYPNSTVTVNADNTTTITWKNLTLGAAQDIKFQATVRNDYFANPDGKKVSTNLSAVLNYTDPISKTQKTATAPLPMVQIEGNAVVTGGTQKIKLGEQVNLRNLSKFTNSDKSRYGDGATAGFTTTPNTLTGFTWQLLDTNRKTVLATSSNGTAWYTQSGKTLTVSPNANTTYYLKVINAGLYKNANGEVVERDFNQIRPLDIQVESSGTITLHKELQGGGDQNKEFTVQVRGGNGYAVDLPLTAANLTGLKLTNLQPGTYTIHEVVPQNYKFLSMAGATLADSAANTYQVVISAQQKDYNVTVKNSYQPSSYFYTGDSKTNTFQTSGDFQKPN</sequence>
<proteinExistence type="predicted"/>
<evidence type="ECO:0000256" key="1">
    <source>
        <dbReference type="SAM" id="SignalP"/>
    </source>
</evidence>
<feature type="signal peptide" evidence="1">
    <location>
        <begin position="1"/>
        <end position="30"/>
    </location>
</feature>
<evidence type="ECO:0000313" key="4">
    <source>
        <dbReference type="Proteomes" id="UP000516046"/>
    </source>
</evidence>
<dbReference type="Proteomes" id="UP000516046">
    <property type="component" value="Chromosome"/>
</dbReference>
<name>A0A7G9WDP1_9FIRM</name>
<protein>
    <recommendedName>
        <fullName evidence="2">Tip pilin GBS104-like Ig-like domain-containing protein</fullName>
    </recommendedName>
</protein>
<dbReference type="RefSeq" id="WP_212505870.1">
    <property type="nucleotide sequence ID" value="NZ_CP060696.1"/>
</dbReference>
<dbReference type="Pfam" id="PF21426">
    <property type="entry name" value="GBS104-like_Ig"/>
    <property type="match status" value="1"/>
</dbReference>
<reference evidence="3 4" key="1">
    <citation type="submission" date="2020-08" db="EMBL/GenBank/DDBJ databases">
        <authorList>
            <person name="Ren C."/>
            <person name="Gu Y."/>
            <person name="Xu Y."/>
        </authorList>
    </citation>
    <scope>NUCLEOTIDE SEQUENCE [LARGE SCALE GENOMIC DNA]</scope>
    <source>
        <strain evidence="3 4">LBM18003</strain>
    </source>
</reference>
<dbReference type="SUPFAM" id="SSF53300">
    <property type="entry name" value="vWA-like"/>
    <property type="match status" value="1"/>
</dbReference>
<evidence type="ECO:0000259" key="2">
    <source>
        <dbReference type="Pfam" id="PF21426"/>
    </source>
</evidence>
<dbReference type="InterPro" id="IPR036465">
    <property type="entry name" value="vWFA_dom_sf"/>
</dbReference>
<evidence type="ECO:0000313" key="3">
    <source>
        <dbReference type="EMBL" id="QNO16803.1"/>
    </source>
</evidence>
<accession>A0A7G9WDP1</accession>
<feature type="domain" description="Tip pilin GBS104-like Ig-like" evidence="2">
    <location>
        <begin position="780"/>
        <end position="871"/>
    </location>
</feature>
<dbReference type="KEGG" id="caml:H6X83_07385"/>
<dbReference type="EMBL" id="CP060696">
    <property type="protein sequence ID" value="QNO16803.1"/>
    <property type="molecule type" value="Genomic_DNA"/>
</dbReference>
<dbReference type="Gene3D" id="3.40.50.410">
    <property type="entry name" value="von Willebrand factor, type A domain"/>
    <property type="match status" value="1"/>
</dbReference>
<dbReference type="InterPro" id="IPR049319">
    <property type="entry name" value="GBS104-like_Ig"/>
</dbReference>
<keyword evidence="4" id="KW-1185">Reference proteome</keyword>
<feature type="chain" id="PRO_5039203364" description="Tip pilin GBS104-like Ig-like domain-containing protein" evidence="1">
    <location>
        <begin position="31"/>
        <end position="1135"/>
    </location>
</feature>